<evidence type="ECO:0000313" key="1">
    <source>
        <dbReference type="EMBL" id="TWT71556.1"/>
    </source>
</evidence>
<dbReference type="AlphaFoldDB" id="A0A5C5Y7A8"/>
<protein>
    <submittedName>
        <fullName evidence="1">Uncharacterized protein</fullName>
    </submittedName>
</protein>
<gene>
    <name evidence="1" type="ORF">Pan14r_38660</name>
</gene>
<proteinExistence type="predicted"/>
<keyword evidence="2" id="KW-1185">Reference proteome</keyword>
<sequence>MDVEGGWRKRLGTEFESLRRFFLATNRLPCSIQLDENTAVHWRIRDDGDRILARNDETYEIREVDRRVAELHRVNVRQLAQEVCSTFDWTDAFEQLGRTQHVCRIGRLPLEFDRATVFFVIRRRCEDMIRAIDAVARSASGPFLMLTPTGDTLANSLAWAERSGGHALALTELLSIADGKLRAEANWRATVQRAFGIEPEQSPAYQFRLIGKKYRMAAFDCEPFVIKETPGSFYLAAILGSPRQAIRATYLESMRSGINEIAKTGSVGAPIDEECRRQYGLRLQDIVTELKEHSADLGEERLSQLHHERDILMQTLNSATGLGGKLRENSDADRARKAVGVAIRRSIKEIRVNHEPMADYLAATIKLGFEITYTPPADLNWHL</sequence>
<comment type="caution">
    <text evidence="1">The sequence shown here is derived from an EMBL/GenBank/DDBJ whole genome shotgun (WGS) entry which is preliminary data.</text>
</comment>
<dbReference type="EMBL" id="SJPL01000001">
    <property type="protein sequence ID" value="TWT71556.1"/>
    <property type="molecule type" value="Genomic_DNA"/>
</dbReference>
<dbReference type="Proteomes" id="UP000317238">
    <property type="component" value="Unassembled WGS sequence"/>
</dbReference>
<name>A0A5C5Y7A8_9PLAN</name>
<organism evidence="1 2">
    <name type="scientific">Crateriforma conspicua</name>
    <dbReference type="NCBI Taxonomy" id="2527996"/>
    <lineage>
        <taxon>Bacteria</taxon>
        <taxon>Pseudomonadati</taxon>
        <taxon>Planctomycetota</taxon>
        <taxon>Planctomycetia</taxon>
        <taxon>Planctomycetales</taxon>
        <taxon>Planctomycetaceae</taxon>
        <taxon>Crateriforma</taxon>
    </lineage>
</organism>
<reference evidence="1 2" key="1">
    <citation type="submission" date="2019-02" db="EMBL/GenBank/DDBJ databases">
        <title>Deep-cultivation of Planctomycetes and their phenomic and genomic characterization uncovers novel biology.</title>
        <authorList>
            <person name="Wiegand S."/>
            <person name="Jogler M."/>
            <person name="Boedeker C."/>
            <person name="Pinto D."/>
            <person name="Vollmers J."/>
            <person name="Rivas-Marin E."/>
            <person name="Kohn T."/>
            <person name="Peeters S.H."/>
            <person name="Heuer A."/>
            <person name="Rast P."/>
            <person name="Oberbeckmann S."/>
            <person name="Bunk B."/>
            <person name="Jeske O."/>
            <person name="Meyerdierks A."/>
            <person name="Storesund J.E."/>
            <person name="Kallscheuer N."/>
            <person name="Luecker S."/>
            <person name="Lage O.M."/>
            <person name="Pohl T."/>
            <person name="Merkel B.J."/>
            <person name="Hornburger P."/>
            <person name="Mueller R.-W."/>
            <person name="Bruemmer F."/>
            <person name="Labrenz M."/>
            <person name="Spormann A.M."/>
            <person name="Op Den Camp H."/>
            <person name="Overmann J."/>
            <person name="Amann R."/>
            <person name="Jetten M.S.M."/>
            <person name="Mascher T."/>
            <person name="Medema M.H."/>
            <person name="Devos D.P."/>
            <person name="Kaster A.-K."/>
            <person name="Ovreas L."/>
            <person name="Rohde M."/>
            <person name="Galperin M.Y."/>
            <person name="Jogler C."/>
        </authorList>
    </citation>
    <scope>NUCLEOTIDE SEQUENCE [LARGE SCALE GENOMIC DNA]</scope>
    <source>
        <strain evidence="1 2">Pan14r</strain>
    </source>
</reference>
<evidence type="ECO:0000313" key="2">
    <source>
        <dbReference type="Proteomes" id="UP000317238"/>
    </source>
</evidence>
<accession>A0A5C5Y7A8</accession>